<name>A0A1M5N6R8_9BACT</name>
<keyword evidence="2" id="KW-1185">Reference proteome</keyword>
<accession>A0A1M5N6R8</accession>
<organism evidence="1 2">
    <name type="scientific">Chryseolinea serpens</name>
    <dbReference type="NCBI Taxonomy" id="947013"/>
    <lineage>
        <taxon>Bacteria</taxon>
        <taxon>Pseudomonadati</taxon>
        <taxon>Bacteroidota</taxon>
        <taxon>Cytophagia</taxon>
        <taxon>Cytophagales</taxon>
        <taxon>Fulvivirgaceae</taxon>
        <taxon>Chryseolinea</taxon>
    </lineage>
</organism>
<proteinExistence type="predicted"/>
<evidence type="ECO:0000313" key="2">
    <source>
        <dbReference type="Proteomes" id="UP000184212"/>
    </source>
</evidence>
<dbReference type="Proteomes" id="UP000184212">
    <property type="component" value="Unassembled WGS sequence"/>
</dbReference>
<dbReference type="AlphaFoldDB" id="A0A1M5N6R8"/>
<dbReference type="EMBL" id="FQWQ01000001">
    <property type="protein sequence ID" value="SHG85286.1"/>
    <property type="molecule type" value="Genomic_DNA"/>
</dbReference>
<dbReference type="RefSeq" id="WP_073133488.1">
    <property type="nucleotide sequence ID" value="NZ_FQWQ01000001.1"/>
</dbReference>
<dbReference type="STRING" id="947013.SAMN04488109_2140"/>
<reference evidence="1 2" key="1">
    <citation type="submission" date="2016-11" db="EMBL/GenBank/DDBJ databases">
        <authorList>
            <person name="Jaros S."/>
            <person name="Januszkiewicz K."/>
            <person name="Wedrychowicz H."/>
        </authorList>
    </citation>
    <scope>NUCLEOTIDE SEQUENCE [LARGE SCALE GENOMIC DNA]</scope>
    <source>
        <strain evidence="1 2">DSM 24574</strain>
    </source>
</reference>
<sequence length="179" mass="20527">MRKILSIVLSLLLLMNVLGYYGVFMGLHYKNSQDLMQRFDANDYGEQETVTIKVPLALPYASSDDQFERVDGELEHNGEYYRLVKQRLHEDTLYIVCYKDNQSKRIKQALADYVKTFTDKPVDAKSSGKVIQNFIKDYISSVIKIESATGGWENSLSFFAIEHAYHHSVVSLVKHPPKA</sequence>
<evidence type="ECO:0000313" key="1">
    <source>
        <dbReference type="EMBL" id="SHG85286.1"/>
    </source>
</evidence>
<gene>
    <name evidence="1" type="ORF">SAMN04488109_2140</name>
</gene>
<protein>
    <submittedName>
        <fullName evidence="1">Uncharacterized protein</fullName>
    </submittedName>
</protein>
<dbReference type="OrthoDB" id="950503at2"/>